<dbReference type="EMBL" id="QFPO01000001">
    <property type="protein sequence ID" value="PZQ19872.1"/>
    <property type="molecule type" value="Genomic_DNA"/>
</dbReference>
<gene>
    <name evidence="1" type="ORF">DI564_01110</name>
</gene>
<evidence type="ECO:0000313" key="2">
    <source>
        <dbReference type="Proteomes" id="UP000249046"/>
    </source>
</evidence>
<proteinExistence type="predicted"/>
<sequence length="626" mass="64226">MIDSSITENSADEGGGVYAHGTTITAEVILEDTTVSYNTARSHGGGAVAQELEMTIRGAGSALLFNSAGGSGGGLLVRSGARESHAYVSGGLFGVQGNSAARGGGIAVVAAVESAHDATVQVFSADSAVPLRLFGNTAGERGGAIDLQPDGEGFSGEENARAVARLQNVVIEDNTAPVGAAVNLASDNWSFGELAIGGELYFNLGIAHPAAAPCPFGAPCGYIRNNTTGNTTGEVIHLSENADFIGSRIVIEGNEGGWLFYLSGEEATSLRLDNSLIAGNAVQHALIRDDQNEDGTGQLVQLHYLTIAGNDIGANGVLSINEDMAFTRSLVDQPGKAMIATDAGAIGGTHAIEHVIATTGTTPGGTTLAPPRFVDPAGGDYRPRAGSRAVDFAPPLASFTQDLHSHTRSLDLPVNPNESGASDAGALEREYLQPLVLNAAFDTDLTHWEMLATSAWDGTQNADGPSGSGSVRGTAAADEARVAVRRQCIHLPGPARYALNGWGRATGVGPSAPPHRVRLDWELRYSTGTADGCTNAPPGATGSLLLASGSTWSRPTVPAVIDVTPAVWGQTTSLTVYLVVENGSPIAPGASGAAGPDAVLGGPDGWFDGITLETDYDDTIFRDGFE</sequence>
<dbReference type="AlphaFoldDB" id="A0A2W5KS16"/>
<organism evidence="1 2">
    <name type="scientific">Rhodanobacter denitrificans</name>
    <dbReference type="NCBI Taxonomy" id="666685"/>
    <lineage>
        <taxon>Bacteria</taxon>
        <taxon>Pseudomonadati</taxon>
        <taxon>Pseudomonadota</taxon>
        <taxon>Gammaproteobacteria</taxon>
        <taxon>Lysobacterales</taxon>
        <taxon>Rhodanobacteraceae</taxon>
        <taxon>Rhodanobacter</taxon>
    </lineage>
</organism>
<protein>
    <recommendedName>
        <fullName evidence="3">Right handed beta helix domain-containing protein</fullName>
    </recommendedName>
</protein>
<name>A0A2W5KS16_9GAMM</name>
<accession>A0A2W5KS16</accession>
<comment type="caution">
    <text evidence="1">The sequence shown here is derived from an EMBL/GenBank/DDBJ whole genome shotgun (WGS) entry which is preliminary data.</text>
</comment>
<evidence type="ECO:0000313" key="1">
    <source>
        <dbReference type="EMBL" id="PZQ19872.1"/>
    </source>
</evidence>
<dbReference type="Proteomes" id="UP000249046">
    <property type="component" value="Unassembled WGS sequence"/>
</dbReference>
<reference evidence="1 2" key="1">
    <citation type="submission" date="2017-08" db="EMBL/GenBank/DDBJ databases">
        <title>Infants hospitalized years apart are colonized by the same room-sourced microbial strains.</title>
        <authorList>
            <person name="Brooks B."/>
            <person name="Olm M.R."/>
            <person name="Firek B.A."/>
            <person name="Baker R."/>
            <person name="Thomas B.C."/>
            <person name="Morowitz M.J."/>
            <person name="Banfield J.F."/>
        </authorList>
    </citation>
    <scope>NUCLEOTIDE SEQUENCE [LARGE SCALE GENOMIC DNA]</scope>
    <source>
        <strain evidence="1">S2_005_003_R2_42</strain>
    </source>
</reference>
<evidence type="ECO:0008006" key="3">
    <source>
        <dbReference type="Google" id="ProtNLM"/>
    </source>
</evidence>